<comment type="subcellular location">
    <subcellularLocation>
        <location evidence="1">Cell membrane</location>
        <topology evidence="1">Multi-pass membrane protein</topology>
    </subcellularLocation>
</comment>
<evidence type="ECO:0000256" key="3">
    <source>
        <dbReference type="ARBA" id="ARBA00022670"/>
    </source>
</evidence>
<keyword evidence="4 12" id="KW-0812">Transmembrane</keyword>
<dbReference type="GO" id="GO:0008237">
    <property type="term" value="F:metallopeptidase activity"/>
    <property type="evidence" value="ECO:0007669"/>
    <property type="project" value="UniProtKB-KW"/>
</dbReference>
<evidence type="ECO:0000256" key="11">
    <source>
        <dbReference type="RuleBase" id="RU003983"/>
    </source>
</evidence>
<name>A0ABV7ZJR3_9HELI</name>
<gene>
    <name evidence="14" type="primary">htpX</name>
    <name evidence="14" type="ORF">ACFOPX_07635</name>
</gene>
<reference evidence="15" key="1">
    <citation type="journal article" date="2019" name="Int. J. Syst. Evol. Microbiol.">
        <title>The Global Catalogue of Microorganisms (GCM) 10K type strain sequencing project: providing services to taxonomists for standard genome sequencing and annotation.</title>
        <authorList>
            <consortium name="The Broad Institute Genomics Platform"/>
            <consortium name="The Broad Institute Genome Sequencing Center for Infectious Disease"/>
            <person name="Wu L."/>
            <person name="Ma J."/>
        </authorList>
    </citation>
    <scope>NUCLEOTIDE SEQUENCE [LARGE SCALE GENOMIC DNA]</scope>
    <source>
        <strain evidence="15">CCUG 53816</strain>
    </source>
</reference>
<evidence type="ECO:0000256" key="12">
    <source>
        <dbReference type="SAM" id="Phobius"/>
    </source>
</evidence>
<accession>A0ABV7ZJR3</accession>
<dbReference type="Proteomes" id="UP001595783">
    <property type="component" value="Unassembled WGS sequence"/>
</dbReference>
<evidence type="ECO:0000256" key="6">
    <source>
        <dbReference type="ARBA" id="ARBA00022801"/>
    </source>
</evidence>
<feature type="domain" description="Peptidase M48" evidence="13">
    <location>
        <begin position="100"/>
        <end position="306"/>
    </location>
</feature>
<evidence type="ECO:0000256" key="7">
    <source>
        <dbReference type="ARBA" id="ARBA00022833"/>
    </source>
</evidence>
<dbReference type="InterPro" id="IPR050083">
    <property type="entry name" value="HtpX_protease"/>
</dbReference>
<sequence length="309" mass="34101">MSFDQIIASNQRKSLLVLITYGATFVLIGLLVDLVRINAPSLGVGLARLLSFQVMPTITLIMLAVALGIIVFCINNSQAIMLSGNEYKRIDPSHVLRGKERMLSEILEELLRASNTPFRPQLYVMDAPFMNAFASGWDGNNALIALTTTLIDNLDRQEIKAVMAHELSHILHGDIRLTMCVGILSNIMLLGANVGVWAFLGGRNNSGANIARTILLVLQFILPIFSLLLQMYLSRSREFMADSGAAYIMHDSAPMVSALQKIASNYASHDFSQADPNPTRLASYIFNPAELFNTHPSIEQRIALLQRGR</sequence>
<evidence type="ECO:0000259" key="13">
    <source>
        <dbReference type="Pfam" id="PF01435"/>
    </source>
</evidence>
<feature type="transmembrane region" description="Helical" evidence="12">
    <location>
        <begin position="15"/>
        <end position="32"/>
    </location>
</feature>
<feature type="transmembrane region" description="Helical" evidence="12">
    <location>
        <begin position="212"/>
        <end position="233"/>
    </location>
</feature>
<dbReference type="PANTHER" id="PTHR43221">
    <property type="entry name" value="PROTEASE HTPX"/>
    <property type="match status" value="1"/>
</dbReference>
<keyword evidence="15" id="KW-1185">Reference proteome</keyword>
<dbReference type="NCBIfam" id="NF002775">
    <property type="entry name" value="PRK02870.1"/>
    <property type="match status" value="1"/>
</dbReference>
<keyword evidence="7 11" id="KW-0862">Zinc</keyword>
<dbReference type="Pfam" id="PF01435">
    <property type="entry name" value="Peptidase_M48"/>
    <property type="match status" value="1"/>
</dbReference>
<dbReference type="EMBL" id="JBHRZO010000049">
    <property type="protein sequence ID" value="MFC3848381.1"/>
    <property type="molecule type" value="Genomic_DNA"/>
</dbReference>
<keyword evidence="2" id="KW-1003">Cell membrane</keyword>
<dbReference type="InterPro" id="IPR001915">
    <property type="entry name" value="Peptidase_M48"/>
</dbReference>
<keyword evidence="8 12" id="KW-1133">Transmembrane helix</keyword>
<evidence type="ECO:0000256" key="4">
    <source>
        <dbReference type="ARBA" id="ARBA00022692"/>
    </source>
</evidence>
<evidence type="ECO:0000256" key="2">
    <source>
        <dbReference type="ARBA" id="ARBA00022475"/>
    </source>
</evidence>
<dbReference type="PANTHER" id="PTHR43221:SF1">
    <property type="entry name" value="PROTEASE HTPX"/>
    <property type="match status" value="1"/>
</dbReference>
<comment type="similarity">
    <text evidence="11">Belongs to the peptidase M48 family.</text>
</comment>
<organism evidence="14 15">
    <name type="scientific">Helicobacter baculiformis</name>
    <dbReference type="NCBI Taxonomy" id="427351"/>
    <lineage>
        <taxon>Bacteria</taxon>
        <taxon>Pseudomonadati</taxon>
        <taxon>Campylobacterota</taxon>
        <taxon>Epsilonproteobacteria</taxon>
        <taxon>Campylobacterales</taxon>
        <taxon>Helicobacteraceae</taxon>
        <taxon>Helicobacter</taxon>
    </lineage>
</organism>
<keyword evidence="6 11" id="KW-0378">Hydrolase</keyword>
<evidence type="ECO:0000256" key="10">
    <source>
        <dbReference type="ARBA" id="ARBA00023136"/>
    </source>
</evidence>
<dbReference type="RefSeq" id="WP_104752939.1">
    <property type="nucleotide sequence ID" value="NZ_FZMF01000067.1"/>
</dbReference>
<dbReference type="Gene3D" id="3.30.2010.10">
    <property type="entry name" value="Metalloproteases ('zincins'), catalytic domain"/>
    <property type="match status" value="1"/>
</dbReference>
<proteinExistence type="inferred from homology"/>
<protein>
    <submittedName>
        <fullName evidence="14">Zinc metalloprotease HtpX</fullName>
        <ecNumber evidence="14">3.4.24.-</ecNumber>
    </submittedName>
</protein>
<feature type="transmembrane region" description="Helical" evidence="12">
    <location>
        <begin position="52"/>
        <end position="74"/>
    </location>
</feature>
<feature type="transmembrane region" description="Helical" evidence="12">
    <location>
        <begin position="177"/>
        <end position="200"/>
    </location>
</feature>
<comment type="cofactor">
    <cofactor evidence="11">
        <name>Zn(2+)</name>
        <dbReference type="ChEBI" id="CHEBI:29105"/>
    </cofactor>
    <text evidence="11">Binds 1 zinc ion per subunit.</text>
</comment>
<comment type="caution">
    <text evidence="14">The sequence shown here is derived from an EMBL/GenBank/DDBJ whole genome shotgun (WGS) entry which is preliminary data.</text>
</comment>
<keyword evidence="5" id="KW-0479">Metal-binding</keyword>
<keyword evidence="3 11" id="KW-0645">Protease</keyword>
<evidence type="ECO:0000256" key="8">
    <source>
        <dbReference type="ARBA" id="ARBA00022989"/>
    </source>
</evidence>
<evidence type="ECO:0000256" key="5">
    <source>
        <dbReference type="ARBA" id="ARBA00022723"/>
    </source>
</evidence>
<evidence type="ECO:0000313" key="14">
    <source>
        <dbReference type="EMBL" id="MFC3848381.1"/>
    </source>
</evidence>
<evidence type="ECO:0000256" key="9">
    <source>
        <dbReference type="ARBA" id="ARBA00023049"/>
    </source>
</evidence>
<keyword evidence="10 12" id="KW-0472">Membrane</keyword>
<evidence type="ECO:0000256" key="1">
    <source>
        <dbReference type="ARBA" id="ARBA00004651"/>
    </source>
</evidence>
<dbReference type="EC" id="3.4.24.-" evidence="14"/>
<keyword evidence="9 11" id="KW-0482">Metalloprotease</keyword>
<evidence type="ECO:0000313" key="15">
    <source>
        <dbReference type="Proteomes" id="UP001595783"/>
    </source>
</evidence>